<dbReference type="InterPro" id="IPR004183">
    <property type="entry name" value="Xdiol_dOase_suB"/>
</dbReference>
<feature type="domain" description="Extradiol ring-cleavage dioxygenase class III enzyme subunit B" evidence="1">
    <location>
        <begin position="6"/>
        <end position="304"/>
    </location>
</feature>
<dbReference type="GO" id="GO:0047070">
    <property type="term" value="F:3-carboxyethylcatechol 2,3-dioxygenase activity"/>
    <property type="evidence" value="ECO:0007669"/>
    <property type="project" value="UniProtKB-EC"/>
</dbReference>
<keyword evidence="2" id="KW-0560">Oxidoreductase</keyword>
<dbReference type="NCBIfam" id="NF009909">
    <property type="entry name" value="PRK13370.1-3"/>
    <property type="match status" value="1"/>
</dbReference>
<dbReference type="Gene3D" id="3.40.830.10">
    <property type="entry name" value="LigB-like"/>
    <property type="match status" value="1"/>
</dbReference>
<organism evidence="2 3">
    <name type="scientific">Sphingomonas canadensis</name>
    <dbReference type="NCBI Taxonomy" id="1219257"/>
    <lineage>
        <taxon>Bacteria</taxon>
        <taxon>Pseudomonadati</taxon>
        <taxon>Pseudomonadota</taxon>
        <taxon>Alphaproteobacteria</taxon>
        <taxon>Sphingomonadales</taxon>
        <taxon>Sphingomonadaceae</taxon>
        <taxon>Sphingomonas</taxon>
    </lineage>
</organism>
<dbReference type="NCBIfam" id="NF009910">
    <property type="entry name" value="PRK13370.1-4"/>
    <property type="match status" value="1"/>
</dbReference>
<protein>
    <submittedName>
        <fullName evidence="2">3-carboxyethylcatechol 2,3-dioxygenase</fullName>
        <ecNumber evidence="2">1.13.11.16</ecNumber>
    </submittedName>
</protein>
<keyword evidence="3" id="KW-1185">Reference proteome</keyword>
<dbReference type="RefSeq" id="WP_264946337.1">
    <property type="nucleotide sequence ID" value="NZ_JAPDRA010000012.1"/>
</dbReference>
<reference evidence="3" key="1">
    <citation type="journal article" date="2019" name="Int. J. Syst. Evol. Microbiol.">
        <title>The Global Catalogue of Microorganisms (GCM) 10K type strain sequencing project: providing services to taxonomists for standard genome sequencing and annotation.</title>
        <authorList>
            <consortium name="The Broad Institute Genomics Platform"/>
            <consortium name="The Broad Institute Genome Sequencing Center for Infectious Disease"/>
            <person name="Wu L."/>
            <person name="Ma J."/>
        </authorList>
    </citation>
    <scope>NUCLEOTIDE SEQUENCE [LARGE SCALE GENOMIC DNA]</scope>
    <source>
        <strain evidence="3">CCUG 62982</strain>
    </source>
</reference>
<dbReference type="Pfam" id="PF02900">
    <property type="entry name" value="LigB"/>
    <property type="match status" value="1"/>
</dbReference>
<comment type="caution">
    <text evidence="2">The sequence shown here is derived from an EMBL/GenBank/DDBJ whole genome shotgun (WGS) entry which is preliminary data.</text>
</comment>
<dbReference type="Proteomes" id="UP001596977">
    <property type="component" value="Unassembled WGS sequence"/>
</dbReference>
<dbReference type="EC" id="1.13.11.16" evidence="2"/>
<accession>A0ABW3HDP7</accession>
<gene>
    <name evidence="2" type="ORF">ACFQ1E_18490</name>
</gene>
<evidence type="ECO:0000313" key="2">
    <source>
        <dbReference type="EMBL" id="MFD0948333.1"/>
    </source>
</evidence>
<evidence type="ECO:0000313" key="3">
    <source>
        <dbReference type="Proteomes" id="UP001596977"/>
    </source>
</evidence>
<dbReference type="EMBL" id="JBHTJG010000012">
    <property type="protein sequence ID" value="MFD0948333.1"/>
    <property type="molecule type" value="Genomic_DNA"/>
</dbReference>
<dbReference type="SUPFAM" id="SSF53213">
    <property type="entry name" value="LigB-like"/>
    <property type="match status" value="1"/>
</dbReference>
<name>A0ABW3HDP7_9SPHN</name>
<evidence type="ECO:0000259" key="1">
    <source>
        <dbReference type="Pfam" id="PF02900"/>
    </source>
</evidence>
<sequence>MTIRLLCASHTPLMDHVEAPPEVEQEVRGTFGRLGEEVRAYDPELLIIFSPDHFRGFFYDMLPPFTVGIRATAIGDYGIGEGDYDVPEALALQCVEHLHANDVDVAMSYRMRVDHGFSQVPVLLTGSVRTYPTIPIHINCAGPPLPSIRRVRELGHQVGRWAAGLGKRVLIVGSGGLSHDPPIPRIGNAPPHVAEMLIAGRNPSQEALKAREQANFELARKLARGEGDALPLNPDWDRAFMAQMAEGDFAPILATGDDALTAIAGCGGHEVRTWVAAYAAMHAAGPGDHRFVYYHAISEWNAGMGIATAAAAAQA</sequence>
<proteinExistence type="predicted"/>